<dbReference type="EMBL" id="KN847321">
    <property type="protein sequence ID" value="KIW53007.1"/>
    <property type="molecule type" value="Genomic_DNA"/>
</dbReference>
<dbReference type="GO" id="GO:0015205">
    <property type="term" value="F:nucleobase transmembrane transporter activity"/>
    <property type="evidence" value="ECO:0007669"/>
    <property type="project" value="TreeGrafter"/>
</dbReference>
<feature type="region of interest" description="Disordered" evidence="6">
    <location>
        <begin position="583"/>
        <end position="622"/>
    </location>
</feature>
<dbReference type="AlphaFoldDB" id="A0A0D2CSP4"/>
<proteinExistence type="inferred from homology"/>
<gene>
    <name evidence="8" type="ORF">PV05_08612</name>
</gene>
<keyword evidence="4 7" id="KW-1133">Transmembrane helix</keyword>
<feature type="transmembrane region" description="Helical" evidence="7">
    <location>
        <begin position="210"/>
        <end position="231"/>
    </location>
</feature>
<feature type="transmembrane region" description="Helical" evidence="7">
    <location>
        <begin position="253"/>
        <end position="272"/>
    </location>
</feature>
<evidence type="ECO:0000256" key="4">
    <source>
        <dbReference type="ARBA" id="ARBA00022989"/>
    </source>
</evidence>
<dbReference type="CDD" id="cd11482">
    <property type="entry name" value="SLC-NCS1sbd_NRT1-like"/>
    <property type="match status" value="1"/>
</dbReference>
<feature type="transmembrane region" description="Helical" evidence="7">
    <location>
        <begin position="90"/>
        <end position="107"/>
    </location>
</feature>
<dbReference type="InterPro" id="IPR012681">
    <property type="entry name" value="NCS1"/>
</dbReference>
<evidence type="ECO:0000256" key="5">
    <source>
        <dbReference type="ARBA" id="ARBA00023136"/>
    </source>
</evidence>
<feature type="transmembrane region" description="Helical" evidence="7">
    <location>
        <begin position="494"/>
        <end position="512"/>
    </location>
</feature>
<evidence type="ECO:0000256" key="6">
    <source>
        <dbReference type="SAM" id="MobiDB-lite"/>
    </source>
</evidence>
<dbReference type="PANTHER" id="PTHR30618">
    <property type="entry name" value="NCS1 FAMILY PURINE/PYRIMIDINE TRANSPORTER"/>
    <property type="match status" value="1"/>
</dbReference>
<dbReference type="PANTHER" id="PTHR30618:SF0">
    <property type="entry name" value="PURINE-URACIL PERMEASE NCS1"/>
    <property type="match status" value="1"/>
</dbReference>
<dbReference type="RefSeq" id="XP_013313591.1">
    <property type="nucleotide sequence ID" value="XM_013458137.1"/>
</dbReference>
<dbReference type="Pfam" id="PF02133">
    <property type="entry name" value="Transp_cyt_pur"/>
    <property type="match status" value="1"/>
</dbReference>
<accession>A0A0D2CSP4</accession>
<comment type="similarity">
    <text evidence="2">Belongs to the purine-cytosine permease (2.A.39) family.</text>
</comment>
<comment type="subcellular location">
    <subcellularLocation>
        <location evidence="1">Membrane</location>
        <topology evidence="1">Multi-pass membrane protein</topology>
    </subcellularLocation>
</comment>
<keyword evidence="9" id="KW-1185">Reference proteome</keyword>
<evidence type="ECO:0000313" key="8">
    <source>
        <dbReference type="EMBL" id="KIW53007.1"/>
    </source>
</evidence>
<feature type="transmembrane region" description="Helical" evidence="7">
    <location>
        <begin position="455"/>
        <end position="474"/>
    </location>
</feature>
<dbReference type="HOGENOM" id="CLU_021555_4_1_1"/>
<feature type="transmembrane region" description="Helical" evidence="7">
    <location>
        <begin position="293"/>
        <end position="316"/>
    </location>
</feature>
<dbReference type="GO" id="GO:0005886">
    <property type="term" value="C:plasma membrane"/>
    <property type="evidence" value="ECO:0007669"/>
    <property type="project" value="TreeGrafter"/>
</dbReference>
<evidence type="ECO:0000256" key="2">
    <source>
        <dbReference type="ARBA" id="ARBA00008974"/>
    </source>
</evidence>
<feature type="transmembrane region" description="Helical" evidence="7">
    <location>
        <begin position="404"/>
        <end position="429"/>
    </location>
</feature>
<dbReference type="InterPro" id="IPR045225">
    <property type="entry name" value="Uracil/uridine/allantoin_perm"/>
</dbReference>
<evidence type="ECO:0000256" key="1">
    <source>
        <dbReference type="ARBA" id="ARBA00004141"/>
    </source>
</evidence>
<dbReference type="Gene3D" id="1.10.4160.10">
    <property type="entry name" value="Hydantoin permease"/>
    <property type="match status" value="1"/>
</dbReference>
<organism evidence="8 9">
    <name type="scientific">Exophiala xenobiotica</name>
    <dbReference type="NCBI Taxonomy" id="348802"/>
    <lineage>
        <taxon>Eukaryota</taxon>
        <taxon>Fungi</taxon>
        <taxon>Dikarya</taxon>
        <taxon>Ascomycota</taxon>
        <taxon>Pezizomycotina</taxon>
        <taxon>Eurotiomycetes</taxon>
        <taxon>Chaetothyriomycetidae</taxon>
        <taxon>Chaetothyriales</taxon>
        <taxon>Herpotrichiellaceae</taxon>
        <taxon>Exophiala</taxon>
    </lineage>
</organism>
<dbReference type="Proteomes" id="UP000054342">
    <property type="component" value="Unassembled WGS sequence"/>
</dbReference>
<feature type="transmembrane region" description="Helical" evidence="7">
    <location>
        <begin position="155"/>
        <end position="172"/>
    </location>
</feature>
<dbReference type="GeneID" id="25330520"/>
<sequence>MSKYVTKYVPSGSTVKARATSLSAWELPKQESALAPKDVWTNADMDPVPPKYQTWTLWTWMAYWATDTINLGTWETASSVIAVGLNWRDAIPIMVVGTSCVAVPMVLNGAIGAKLHIPFSVIVRSSFGFYFGYFCIFSRCVLACFWLGIQGANGAQCLTIMLTAIWPSYAHIKNQLPADAGITTQGMISYFLFWIIQLPLLLIPPTKLRWLFIVKLVAAPVTALATLGWIVHKAGGSGAIFSLPETVHGSTRAWLWLSCMSSVTGSWATLACNIPDFSRYARSSKGQYIQLPFLPAIFTVCGVMGIVTTSASKVVYGDYLWNPLDIIDQWLGSHGGRAAAFFAALSWYIAQVGTNITANSISAANDMTVMCPKYINIKRGCVLAAIIGGWVIVPWKILSSAETFLAFMGGYAVFLAPMAGIIASDYWIVKRQHMDVPALYDPHGRYRYNVTGINWRAMLAFLLAVCPNLPGLAYSINNNTKITSGAKNLYTFDWLYGFLVSILVYSVTSYIWKPSNQLVPKTVYGIPQDPADEEAYEEQYDEKVLRRDSLVGNPKGFSNVGGIDNMASALHLRKSVDETARESIEVRRASRASQGGQGPHPPGTVPSHLRGVDQQVLDEKLA</sequence>
<dbReference type="FunFam" id="1.10.4160.10:FF:000001">
    <property type="entry name" value="Uracil permease, putative"/>
    <property type="match status" value="1"/>
</dbReference>
<dbReference type="OrthoDB" id="2018619at2759"/>
<reference evidence="8 9" key="1">
    <citation type="submission" date="2015-01" db="EMBL/GenBank/DDBJ databases">
        <title>The Genome Sequence of Exophiala xenobiotica CBS118157.</title>
        <authorList>
            <consortium name="The Broad Institute Genomics Platform"/>
            <person name="Cuomo C."/>
            <person name="de Hoog S."/>
            <person name="Gorbushina A."/>
            <person name="Stielow B."/>
            <person name="Teixiera M."/>
            <person name="Abouelleil A."/>
            <person name="Chapman S.B."/>
            <person name="Priest M."/>
            <person name="Young S.K."/>
            <person name="Wortman J."/>
            <person name="Nusbaum C."/>
            <person name="Birren B."/>
        </authorList>
    </citation>
    <scope>NUCLEOTIDE SEQUENCE [LARGE SCALE GENOMIC DNA]</scope>
    <source>
        <strain evidence="8 9">CBS 118157</strain>
    </source>
</reference>
<evidence type="ECO:0000256" key="3">
    <source>
        <dbReference type="ARBA" id="ARBA00022692"/>
    </source>
</evidence>
<dbReference type="InterPro" id="IPR001248">
    <property type="entry name" value="Pur-cyt_permease"/>
</dbReference>
<evidence type="ECO:0008006" key="10">
    <source>
        <dbReference type="Google" id="ProtNLM"/>
    </source>
</evidence>
<name>A0A0D2CSP4_9EURO</name>
<keyword evidence="5 7" id="KW-0472">Membrane</keyword>
<feature type="transmembrane region" description="Helical" evidence="7">
    <location>
        <begin position="379"/>
        <end position="398"/>
    </location>
</feature>
<feature type="transmembrane region" description="Helical" evidence="7">
    <location>
        <begin position="336"/>
        <end position="358"/>
    </location>
</feature>
<evidence type="ECO:0000313" key="9">
    <source>
        <dbReference type="Proteomes" id="UP000054342"/>
    </source>
</evidence>
<dbReference type="NCBIfam" id="TIGR00800">
    <property type="entry name" value="ncs1"/>
    <property type="match status" value="1"/>
</dbReference>
<keyword evidence="3 7" id="KW-0812">Transmembrane</keyword>
<protein>
    <recommendedName>
        <fullName evidence="10">NCS1 nucleoside transporter</fullName>
    </recommendedName>
</protein>
<feature type="transmembrane region" description="Helical" evidence="7">
    <location>
        <begin position="184"/>
        <end position="203"/>
    </location>
</feature>
<evidence type="ECO:0000256" key="7">
    <source>
        <dbReference type="SAM" id="Phobius"/>
    </source>
</evidence>